<keyword evidence="2" id="KW-0472">Membrane</keyword>
<gene>
    <name evidence="3" type="ORF">MVEN_02647900</name>
</gene>
<feature type="transmembrane region" description="Helical" evidence="2">
    <location>
        <begin position="262"/>
        <end position="282"/>
    </location>
</feature>
<feature type="compositionally biased region" description="Basic and acidic residues" evidence="1">
    <location>
        <begin position="223"/>
        <end position="239"/>
    </location>
</feature>
<protein>
    <submittedName>
        <fullName evidence="3">Uncharacterized protein</fullName>
    </submittedName>
</protein>
<evidence type="ECO:0000313" key="4">
    <source>
        <dbReference type="Proteomes" id="UP000620124"/>
    </source>
</evidence>
<reference evidence="3" key="1">
    <citation type="submission" date="2020-05" db="EMBL/GenBank/DDBJ databases">
        <title>Mycena genomes resolve the evolution of fungal bioluminescence.</title>
        <authorList>
            <person name="Tsai I.J."/>
        </authorList>
    </citation>
    <scope>NUCLEOTIDE SEQUENCE</scope>
    <source>
        <strain evidence="3">CCC161011</strain>
    </source>
</reference>
<evidence type="ECO:0000256" key="2">
    <source>
        <dbReference type="SAM" id="Phobius"/>
    </source>
</evidence>
<dbReference type="AlphaFoldDB" id="A0A8H6TX08"/>
<comment type="caution">
    <text evidence="3">The sequence shown here is derived from an EMBL/GenBank/DDBJ whole genome shotgun (WGS) entry which is preliminary data.</text>
</comment>
<evidence type="ECO:0000313" key="3">
    <source>
        <dbReference type="EMBL" id="KAF7324352.1"/>
    </source>
</evidence>
<organism evidence="3 4">
    <name type="scientific">Mycena venus</name>
    <dbReference type="NCBI Taxonomy" id="2733690"/>
    <lineage>
        <taxon>Eukaryota</taxon>
        <taxon>Fungi</taxon>
        <taxon>Dikarya</taxon>
        <taxon>Basidiomycota</taxon>
        <taxon>Agaricomycotina</taxon>
        <taxon>Agaricomycetes</taxon>
        <taxon>Agaricomycetidae</taxon>
        <taxon>Agaricales</taxon>
        <taxon>Marasmiineae</taxon>
        <taxon>Mycenaceae</taxon>
        <taxon>Mycena</taxon>
    </lineage>
</organism>
<evidence type="ECO:0000256" key="1">
    <source>
        <dbReference type="SAM" id="MobiDB-lite"/>
    </source>
</evidence>
<keyword evidence="4" id="KW-1185">Reference proteome</keyword>
<sequence length="349" mass="37588">MLSSSLYSALTVVIGLLSMFFAVDLGKNGLAGITSSLSASFPGPLSILLILNLLVLNIVLLLPFLKTIGCKTSIKHGPASPADTSNCVAHLIDKELCRSLDDCSFILILLLAVHFECVNRERSAYPMALTGPDPTKKSKDKPNPEGGKVDWIQFIPGSFLDDSPFEELAYGFPILALYCCAARPQVGAACSMFSGTWDLTTLLCTYSSMGMIFGKKPQSTLEPQKDEMKNREEPTHSIDGEESVDDITLVDKSEFRSKDIKIICVPLVILTLLPSLVCFMTSQSALIIAAATGLTLSTSISCPLRLDVLEFVFSSGDRPASSTAIGETIPTPKTSLNPLAVTFQYSTRS</sequence>
<proteinExistence type="predicted"/>
<dbReference type="Proteomes" id="UP000620124">
    <property type="component" value="Unassembled WGS sequence"/>
</dbReference>
<accession>A0A8H6TX08</accession>
<keyword evidence="2" id="KW-0812">Transmembrane</keyword>
<dbReference type="EMBL" id="JACAZI010000063">
    <property type="protein sequence ID" value="KAF7324352.1"/>
    <property type="molecule type" value="Genomic_DNA"/>
</dbReference>
<feature type="region of interest" description="Disordered" evidence="1">
    <location>
        <begin position="217"/>
        <end position="239"/>
    </location>
</feature>
<feature type="transmembrane region" description="Helical" evidence="2">
    <location>
        <begin position="46"/>
        <end position="65"/>
    </location>
</feature>
<keyword evidence="2" id="KW-1133">Transmembrane helix</keyword>
<name>A0A8H6TX08_9AGAR</name>